<dbReference type="GO" id="GO:0030239">
    <property type="term" value="P:myofibril assembly"/>
    <property type="evidence" value="ECO:0007669"/>
    <property type="project" value="TreeGrafter"/>
</dbReference>
<dbReference type="GO" id="GO:0051015">
    <property type="term" value="F:actin filament binding"/>
    <property type="evidence" value="ECO:0007669"/>
    <property type="project" value="InterPro"/>
</dbReference>
<protein>
    <recommendedName>
        <fullName evidence="2">Gelsolin-like domain-containing protein</fullName>
    </recommendedName>
</protein>
<dbReference type="InterPro" id="IPR007123">
    <property type="entry name" value="Gelsolin-like_dom"/>
</dbReference>
<dbReference type="GO" id="GO:0005737">
    <property type="term" value="C:cytoplasm"/>
    <property type="evidence" value="ECO:0007669"/>
    <property type="project" value="TreeGrafter"/>
</dbReference>
<sequence length="122" mass="13823">MDKRACAAIHAVNLRNYLGAQCRTIREEQSDESDEFLALFDTDITYIEGGRTSSGFFTVEDMTYAKRLYRVHAAGTSSIHLEPVPVAVSSLDPRYVFVLDTGLKIFMWYGKKSKNTFKSKAR</sequence>
<organism evidence="3">
    <name type="scientific">Timema cristinae</name>
    <name type="common">Walking stick</name>
    <dbReference type="NCBI Taxonomy" id="61476"/>
    <lineage>
        <taxon>Eukaryota</taxon>
        <taxon>Metazoa</taxon>
        <taxon>Ecdysozoa</taxon>
        <taxon>Arthropoda</taxon>
        <taxon>Hexapoda</taxon>
        <taxon>Insecta</taxon>
        <taxon>Pterygota</taxon>
        <taxon>Neoptera</taxon>
        <taxon>Polyneoptera</taxon>
        <taxon>Phasmatodea</taxon>
        <taxon>Timematodea</taxon>
        <taxon>Timematoidea</taxon>
        <taxon>Timematidae</taxon>
        <taxon>Timema</taxon>
    </lineage>
</organism>
<dbReference type="InterPro" id="IPR007122">
    <property type="entry name" value="Villin/Gelsolin"/>
</dbReference>
<dbReference type="GO" id="GO:0051016">
    <property type="term" value="P:barbed-end actin filament capping"/>
    <property type="evidence" value="ECO:0007669"/>
    <property type="project" value="TreeGrafter"/>
</dbReference>
<reference evidence="3" key="1">
    <citation type="submission" date="2020-11" db="EMBL/GenBank/DDBJ databases">
        <authorList>
            <person name="Tran Van P."/>
        </authorList>
    </citation>
    <scope>NUCLEOTIDE SEQUENCE</scope>
</reference>
<feature type="domain" description="Gelsolin-like" evidence="2">
    <location>
        <begin position="81"/>
        <end position="118"/>
    </location>
</feature>
<gene>
    <name evidence="3" type="ORF">TCEB3V08_LOCUS13751</name>
</gene>
<dbReference type="PANTHER" id="PTHR11977:SF51">
    <property type="entry name" value="PROTEIN FLIGHTLESS-1 HOMOLOG"/>
    <property type="match status" value="1"/>
</dbReference>
<dbReference type="GO" id="GO:0005546">
    <property type="term" value="F:phosphatidylinositol-4,5-bisphosphate binding"/>
    <property type="evidence" value="ECO:0007669"/>
    <property type="project" value="TreeGrafter"/>
</dbReference>
<dbReference type="InterPro" id="IPR029006">
    <property type="entry name" value="ADF-H/Gelsolin-like_dom_sf"/>
</dbReference>
<proteinExistence type="predicted"/>
<dbReference type="PANTHER" id="PTHR11977">
    <property type="entry name" value="VILLIN"/>
    <property type="match status" value="1"/>
</dbReference>
<accession>A0A7R9DRC2</accession>
<name>A0A7R9DRC2_TIMCR</name>
<dbReference type="GO" id="GO:0005634">
    <property type="term" value="C:nucleus"/>
    <property type="evidence" value="ECO:0007669"/>
    <property type="project" value="TreeGrafter"/>
</dbReference>
<dbReference type="Pfam" id="PF00626">
    <property type="entry name" value="Gelsolin"/>
    <property type="match status" value="1"/>
</dbReference>
<keyword evidence="1" id="KW-0677">Repeat</keyword>
<dbReference type="SUPFAM" id="SSF55753">
    <property type="entry name" value="Actin depolymerizing proteins"/>
    <property type="match status" value="2"/>
</dbReference>
<dbReference type="GO" id="GO:0051014">
    <property type="term" value="P:actin filament severing"/>
    <property type="evidence" value="ECO:0007669"/>
    <property type="project" value="TreeGrafter"/>
</dbReference>
<dbReference type="GO" id="GO:0008154">
    <property type="term" value="P:actin polymerization or depolymerization"/>
    <property type="evidence" value="ECO:0007669"/>
    <property type="project" value="TreeGrafter"/>
</dbReference>
<evidence type="ECO:0000313" key="3">
    <source>
        <dbReference type="EMBL" id="CAD7419375.1"/>
    </source>
</evidence>
<dbReference type="GO" id="GO:0015629">
    <property type="term" value="C:actin cytoskeleton"/>
    <property type="evidence" value="ECO:0007669"/>
    <property type="project" value="TreeGrafter"/>
</dbReference>
<dbReference type="EMBL" id="OC350470">
    <property type="protein sequence ID" value="CAD7419375.1"/>
    <property type="molecule type" value="Genomic_DNA"/>
</dbReference>
<evidence type="ECO:0000256" key="1">
    <source>
        <dbReference type="ARBA" id="ARBA00022737"/>
    </source>
</evidence>
<evidence type="ECO:0000259" key="2">
    <source>
        <dbReference type="Pfam" id="PF00626"/>
    </source>
</evidence>
<dbReference type="AlphaFoldDB" id="A0A7R9DRC2"/>
<dbReference type="Gene3D" id="3.40.20.10">
    <property type="entry name" value="Severin"/>
    <property type="match status" value="2"/>
</dbReference>